<dbReference type="Pfam" id="PF05207">
    <property type="entry name" value="Zn_ribbon_CSL"/>
    <property type="match status" value="1"/>
</dbReference>
<dbReference type="PANTHER" id="PTHR21454:SF46">
    <property type="entry name" value="DIPHTHAMIDE BIOSYNTHESIS PROTEIN 4"/>
    <property type="match status" value="1"/>
</dbReference>
<dbReference type="SUPFAM" id="SSF46565">
    <property type="entry name" value="Chaperone J-domain"/>
    <property type="match status" value="1"/>
</dbReference>
<evidence type="ECO:0000256" key="7">
    <source>
        <dbReference type="ARBA" id="ARBA00022490"/>
    </source>
</evidence>
<evidence type="ECO:0000256" key="6">
    <source>
        <dbReference type="ARBA" id="ARBA00021797"/>
    </source>
</evidence>
<feature type="compositionally biased region" description="Polar residues" evidence="12">
    <location>
        <begin position="146"/>
        <end position="159"/>
    </location>
</feature>
<evidence type="ECO:0000256" key="3">
    <source>
        <dbReference type="ARBA" id="ARBA00004496"/>
    </source>
</evidence>
<comment type="function">
    <text evidence="1">Required for the first step of diphthamide biosynthesis, the transfer of 3-amino-3-carboxypropyl from S-adenosyl-L-methionine to a histidine residue. Diphthamide is a post-translational modification of histidine which occurs in elongation factor 2.</text>
</comment>
<dbReference type="GO" id="GO:0017183">
    <property type="term" value="P:protein histidyl modification to diphthamide"/>
    <property type="evidence" value="ECO:0007669"/>
    <property type="project" value="InterPro"/>
</dbReference>
<keyword evidence="9" id="KW-0862">Zinc</keyword>
<evidence type="ECO:0000256" key="9">
    <source>
        <dbReference type="ARBA" id="ARBA00022833"/>
    </source>
</evidence>
<gene>
    <name evidence="15" type="ORF">BKA67DRAFT_661495</name>
</gene>
<comment type="similarity">
    <text evidence="5">Belongs to the DPH4 family.</text>
</comment>
<protein>
    <recommendedName>
        <fullName evidence="6">Diphthamide biosynthesis protein 4</fullName>
    </recommendedName>
</protein>
<dbReference type="OrthoDB" id="445556at2759"/>
<evidence type="ECO:0000313" key="16">
    <source>
        <dbReference type="Proteomes" id="UP000758603"/>
    </source>
</evidence>
<feature type="domain" description="J" evidence="13">
    <location>
        <begin position="11"/>
        <end position="105"/>
    </location>
</feature>
<dbReference type="PROSITE" id="PS51074">
    <property type="entry name" value="DPH_MB"/>
    <property type="match status" value="1"/>
</dbReference>
<reference evidence="15" key="1">
    <citation type="journal article" date="2021" name="Nat. Commun.">
        <title>Genetic determinants of endophytism in the Arabidopsis root mycobiome.</title>
        <authorList>
            <person name="Mesny F."/>
            <person name="Miyauchi S."/>
            <person name="Thiergart T."/>
            <person name="Pickel B."/>
            <person name="Atanasova L."/>
            <person name="Karlsson M."/>
            <person name="Huettel B."/>
            <person name="Barry K.W."/>
            <person name="Haridas S."/>
            <person name="Chen C."/>
            <person name="Bauer D."/>
            <person name="Andreopoulos W."/>
            <person name="Pangilinan J."/>
            <person name="LaButti K."/>
            <person name="Riley R."/>
            <person name="Lipzen A."/>
            <person name="Clum A."/>
            <person name="Drula E."/>
            <person name="Henrissat B."/>
            <person name="Kohler A."/>
            <person name="Grigoriev I.V."/>
            <person name="Martin F.M."/>
            <person name="Hacquard S."/>
        </authorList>
    </citation>
    <scope>NUCLEOTIDE SEQUENCE</scope>
    <source>
        <strain evidence="15">MPI-SDFR-AT-0073</strain>
    </source>
</reference>
<dbReference type="GO" id="GO:0046872">
    <property type="term" value="F:metal ion binding"/>
    <property type="evidence" value="ECO:0007669"/>
    <property type="project" value="UniProtKB-KW"/>
</dbReference>
<evidence type="ECO:0000256" key="1">
    <source>
        <dbReference type="ARBA" id="ARBA00003474"/>
    </source>
</evidence>
<dbReference type="RefSeq" id="XP_045955035.1">
    <property type="nucleotide sequence ID" value="XM_046107823.1"/>
</dbReference>
<feature type="region of interest" description="Disordered" evidence="12">
    <location>
        <begin position="43"/>
        <end position="79"/>
    </location>
</feature>
<dbReference type="InterPro" id="IPR044248">
    <property type="entry name" value="DPH3/4-like"/>
</dbReference>
<keyword evidence="7" id="KW-0963">Cytoplasm</keyword>
<organism evidence="15 16">
    <name type="scientific">Truncatella angustata</name>
    <dbReference type="NCBI Taxonomy" id="152316"/>
    <lineage>
        <taxon>Eukaryota</taxon>
        <taxon>Fungi</taxon>
        <taxon>Dikarya</taxon>
        <taxon>Ascomycota</taxon>
        <taxon>Pezizomycotina</taxon>
        <taxon>Sordariomycetes</taxon>
        <taxon>Xylariomycetidae</taxon>
        <taxon>Amphisphaeriales</taxon>
        <taxon>Sporocadaceae</taxon>
        <taxon>Truncatella</taxon>
    </lineage>
</organism>
<evidence type="ECO:0000256" key="5">
    <source>
        <dbReference type="ARBA" id="ARBA00006169"/>
    </source>
</evidence>
<dbReference type="EMBL" id="JAGPXC010000007">
    <property type="protein sequence ID" value="KAH6648528.1"/>
    <property type="molecule type" value="Genomic_DNA"/>
</dbReference>
<dbReference type="InterPro" id="IPR007872">
    <property type="entry name" value="DPH_MB_dom"/>
</dbReference>
<evidence type="ECO:0000256" key="8">
    <source>
        <dbReference type="ARBA" id="ARBA00022723"/>
    </source>
</evidence>
<proteinExistence type="inferred from homology"/>
<comment type="caution">
    <text evidence="15">The sequence shown here is derived from an EMBL/GenBank/DDBJ whole genome shotgun (WGS) entry which is preliminary data.</text>
</comment>
<evidence type="ECO:0000313" key="15">
    <source>
        <dbReference type="EMBL" id="KAH6648528.1"/>
    </source>
</evidence>
<evidence type="ECO:0000256" key="10">
    <source>
        <dbReference type="ARBA" id="ARBA00023004"/>
    </source>
</evidence>
<dbReference type="AlphaFoldDB" id="A0A9P8UES8"/>
<dbReference type="GO" id="GO:0005634">
    <property type="term" value="C:nucleus"/>
    <property type="evidence" value="ECO:0007669"/>
    <property type="project" value="UniProtKB-SubCell"/>
</dbReference>
<dbReference type="Gene3D" id="1.10.287.110">
    <property type="entry name" value="DnaJ domain"/>
    <property type="match status" value="1"/>
</dbReference>
<feature type="domain" description="DPH-type MB" evidence="14">
    <location>
        <begin position="158"/>
        <end position="221"/>
    </location>
</feature>
<dbReference type="InterPro" id="IPR036869">
    <property type="entry name" value="J_dom_sf"/>
</dbReference>
<comment type="subcellular location">
    <subcellularLocation>
        <location evidence="3">Cytoplasm</location>
    </subcellularLocation>
    <subcellularLocation>
        <location evidence="2">Nucleus</location>
    </subcellularLocation>
</comment>
<feature type="region of interest" description="Disordered" evidence="12">
    <location>
        <begin position="102"/>
        <end position="161"/>
    </location>
</feature>
<feature type="compositionally biased region" description="Low complexity" evidence="12">
    <location>
        <begin position="256"/>
        <end position="266"/>
    </location>
</feature>
<feature type="region of interest" description="Disordered" evidence="12">
    <location>
        <begin position="225"/>
        <end position="266"/>
    </location>
</feature>
<dbReference type="SMART" id="SM00271">
    <property type="entry name" value="DnaJ"/>
    <property type="match status" value="1"/>
</dbReference>
<comment type="pathway">
    <text evidence="4">Protein modification; peptidyl-diphthamide biosynthesis.</text>
</comment>
<accession>A0A9P8UES8</accession>
<dbReference type="Gene3D" id="3.10.660.10">
    <property type="entry name" value="DPH Zinc finger"/>
    <property type="match status" value="1"/>
</dbReference>
<sequence length="289" mass="31203">MAPPPLKKEPSHFEVLSLTPTSLDGQDPPTQTKTVKQAYRRALLRHHPDKSQQAKAQDAPSDPSSSSSSSKSKSSNGMHYTVDQITEAYTVLSDTRQRREYVRSLKTESHSTSGAFTTSSNSSSSAKQNYTFNYSSNGDNGSSSGTKAQSNQPQSSTGVESIDLDDVAWDGRKQLWHHACGRCGTDRGYCFRELDLDEVGEDGELMVQCTGCSLWLRVLFDEAEEDGEEEEVRGDRDVRSQRSGSQGGGDLRHTTSGSSAGKSGGWSWKFNIGISLGGSASASASAGRK</sequence>
<evidence type="ECO:0000256" key="4">
    <source>
        <dbReference type="ARBA" id="ARBA00005156"/>
    </source>
</evidence>
<dbReference type="PANTHER" id="PTHR21454">
    <property type="entry name" value="DPH3 HOMOLOG-RELATED"/>
    <property type="match status" value="1"/>
</dbReference>
<dbReference type="PROSITE" id="PS50076">
    <property type="entry name" value="DNAJ_2"/>
    <property type="match status" value="1"/>
</dbReference>
<evidence type="ECO:0000256" key="2">
    <source>
        <dbReference type="ARBA" id="ARBA00004123"/>
    </source>
</evidence>
<keyword evidence="10" id="KW-0408">Iron</keyword>
<feature type="compositionally biased region" description="Low complexity" evidence="12">
    <location>
        <begin position="64"/>
        <end position="75"/>
    </location>
</feature>
<dbReference type="GO" id="GO:0005737">
    <property type="term" value="C:cytoplasm"/>
    <property type="evidence" value="ECO:0007669"/>
    <property type="project" value="UniProtKB-SubCell"/>
</dbReference>
<dbReference type="InterPro" id="IPR036671">
    <property type="entry name" value="DPH_MB_sf"/>
</dbReference>
<keyword evidence="16" id="KW-1185">Reference proteome</keyword>
<keyword evidence="11" id="KW-0539">Nucleus</keyword>
<evidence type="ECO:0000259" key="14">
    <source>
        <dbReference type="PROSITE" id="PS51074"/>
    </source>
</evidence>
<dbReference type="Proteomes" id="UP000758603">
    <property type="component" value="Unassembled WGS sequence"/>
</dbReference>
<evidence type="ECO:0000259" key="13">
    <source>
        <dbReference type="PROSITE" id="PS50076"/>
    </source>
</evidence>
<evidence type="ECO:0000256" key="12">
    <source>
        <dbReference type="SAM" id="MobiDB-lite"/>
    </source>
</evidence>
<dbReference type="SUPFAM" id="SSF144217">
    <property type="entry name" value="CSL zinc finger"/>
    <property type="match status" value="1"/>
</dbReference>
<name>A0A9P8UES8_9PEZI</name>
<keyword evidence="8" id="KW-0479">Metal-binding</keyword>
<evidence type="ECO:0000256" key="11">
    <source>
        <dbReference type="ARBA" id="ARBA00023242"/>
    </source>
</evidence>
<dbReference type="GeneID" id="70136714"/>
<feature type="compositionally biased region" description="Low complexity" evidence="12">
    <location>
        <begin position="133"/>
        <end position="145"/>
    </location>
</feature>
<dbReference type="CDD" id="cd06257">
    <property type="entry name" value="DnaJ"/>
    <property type="match status" value="1"/>
</dbReference>
<feature type="compositionally biased region" description="Low complexity" evidence="12">
    <location>
        <begin position="111"/>
        <end position="125"/>
    </location>
</feature>
<dbReference type="InterPro" id="IPR001623">
    <property type="entry name" value="DnaJ_domain"/>
</dbReference>